<proteinExistence type="predicted"/>
<comment type="caution">
    <text evidence="4">The sequence shown here is derived from an EMBL/GenBank/DDBJ whole genome shotgun (WGS) entry which is preliminary data.</text>
</comment>
<organism evidence="4 5">
    <name type="scientific">Allorhodopirellula heiligendammensis</name>
    <dbReference type="NCBI Taxonomy" id="2714739"/>
    <lineage>
        <taxon>Bacteria</taxon>
        <taxon>Pseudomonadati</taxon>
        <taxon>Planctomycetota</taxon>
        <taxon>Planctomycetia</taxon>
        <taxon>Pirellulales</taxon>
        <taxon>Pirellulaceae</taxon>
        <taxon>Allorhodopirellula</taxon>
    </lineage>
</organism>
<feature type="region of interest" description="Disordered" evidence="1">
    <location>
        <begin position="1188"/>
        <end position="1220"/>
    </location>
</feature>
<feature type="compositionally biased region" description="Low complexity" evidence="1">
    <location>
        <begin position="1192"/>
        <end position="1208"/>
    </location>
</feature>
<feature type="region of interest" description="Disordered" evidence="1">
    <location>
        <begin position="1342"/>
        <end position="1458"/>
    </location>
</feature>
<keyword evidence="2" id="KW-1133">Transmembrane helix</keyword>
<reference evidence="4 5" key="1">
    <citation type="journal article" date="2020" name="Antonie Van Leeuwenhoek">
        <title>Rhodopirellula heiligendammensis sp. nov., Rhodopirellula pilleata sp. nov., and Rhodopirellula solitaria sp. nov. isolated from natural or artificial marine surfaces in Northern Germany and California, USA, and emended description of the genus Rhodopirellula.</title>
        <authorList>
            <person name="Kallscheuer N."/>
            <person name="Wiegand S."/>
            <person name="Jogler M."/>
            <person name="Boedeker C."/>
            <person name="Peeters S.H."/>
            <person name="Rast P."/>
            <person name="Heuer A."/>
            <person name="Jetten M.S.M."/>
            <person name="Rohde M."/>
            <person name="Jogler C."/>
        </authorList>
    </citation>
    <scope>NUCLEOTIDE SEQUENCE [LARGE SCALE GENOMIC DNA]</scope>
    <source>
        <strain evidence="4 5">Poly21</strain>
    </source>
</reference>
<feature type="signal peptide" evidence="3">
    <location>
        <begin position="1"/>
        <end position="22"/>
    </location>
</feature>
<keyword evidence="2" id="KW-0472">Membrane</keyword>
<feature type="transmembrane region" description="Helical" evidence="2">
    <location>
        <begin position="1315"/>
        <end position="1338"/>
    </location>
</feature>
<evidence type="ECO:0000313" key="4">
    <source>
        <dbReference type="EMBL" id="TWU16190.1"/>
    </source>
</evidence>
<dbReference type="Proteomes" id="UP000319908">
    <property type="component" value="Unassembled WGS sequence"/>
</dbReference>
<dbReference type="EMBL" id="SJPU01000002">
    <property type="protein sequence ID" value="TWU16190.1"/>
    <property type="molecule type" value="Genomic_DNA"/>
</dbReference>
<protein>
    <submittedName>
        <fullName evidence="4">Uncharacterized protein</fullName>
    </submittedName>
</protein>
<evidence type="ECO:0000313" key="5">
    <source>
        <dbReference type="Proteomes" id="UP000319908"/>
    </source>
</evidence>
<feature type="transmembrane region" description="Helical" evidence="2">
    <location>
        <begin position="1267"/>
        <end position="1286"/>
    </location>
</feature>
<feature type="compositionally biased region" description="Low complexity" evidence="1">
    <location>
        <begin position="1347"/>
        <end position="1362"/>
    </location>
</feature>
<feature type="region of interest" description="Disordered" evidence="1">
    <location>
        <begin position="794"/>
        <end position="827"/>
    </location>
</feature>
<feature type="region of interest" description="Disordered" evidence="1">
    <location>
        <begin position="448"/>
        <end position="467"/>
    </location>
</feature>
<name>A0A5C6BV83_9BACT</name>
<evidence type="ECO:0000256" key="1">
    <source>
        <dbReference type="SAM" id="MobiDB-lite"/>
    </source>
</evidence>
<feature type="transmembrane region" description="Helical" evidence="2">
    <location>
        <begin position="1293"/>
        <end position="1309"/>
    </location>
</feature>
<accession>A0A5C6BV83</accession>
<evidence type="ECO:0000256" key="2">
    <source>
        <dbReference type="SAM" id="Phobius"/>
    </source>
</evidence>
<feature type="chain" id="PRO_5022682163" evidence="3">
    <location>
        <begin position="23"/>
        <end position="1458"/>
    </location>
</feature>
<keyword evidence="2" id="KW-0812">Transmembrane</keyword>
<sequence length="1458" mass="156149">MSKRAVGLLVTMLLLSSAVGYGQAPGTLPPPGFLQDTTPWPEQLEGIRPDAFLFQDESNTPVVMPRMSFEEIDRLRRLDRGGRSGDQIATLERLFLAGTMGPARAQWNAELAVRLDGAAVRETVGRSVIVDIGFAGAHLLQAADVRFVPAANAQRDASLMDQAIQNLATPDAGANGEPVTGAYVRLAPRQTLEQTAAGLYSSAPVPSSNTGVVSGAPTDLSSRPTTFPTVLHQAMGVEGDGFSRRDGGYQLVLPIDSLLEKFLSPRTSLVVKVHLQLSARVWMTPPGQSWLPLSLPAVSTLIQLELDDANNDGDIALLDVVGSGREVTRRLEGSDRYTVECDGGVIALRVSGAAEGEGDTGDLLEVESETQLQWESPTEPPTMDVRLVTKNLRGPLRGCEIRLPASAVLVSPPEIVSASSESRDTSGAANGTSDSAWWEVVISRADGGELSSWDQNPGTNAAASSDEEDATRIVVRWIGTEQMQAPSSVRLRLQMRQFPSDATATDPWVLRIPQVTDAIGHRGQVTIRTAADHRLRWRPRMGIDAVVAAQTNSSNGDLVYPFRFTQTRFELPIWLSRKQQQIRLSADAELSVTRRAARVRLDVRAGGVGIDPKGLRLELGPWQLIGIQTDIASTELEVTSNDGSVEWQVDTSDGNWPTSYQISAELLATANAPPLDSLTLPRLVSTDSATVLRDVRLALADDHREAWLVDLAGSPALQRIPGQNESKFRFLIPESPWSLHGSFATRPLELKWSGAVTTAQSADRWVIRSQWKITSQLDLEGRLKFAVPALGNLASPETSIPPTSASAASPSGAEPTHPSSSDEISADAGVEAAASTLPRHGEAPLRWTAMVDGSPASVRGPLAEPTSASEFADHHIYEIISPELATGTQQVELVLEQRILPVTPTDDSPSDDSVSVDQGEIHGLLAVPIPVADRIDLPAPLKITMPLGVVDSAGVFWRVLADMDGSLGDFAETGGFQLSPTNAQHLDSTPNSTDASNWTFKIIPDFPIPIVLRSRLGEEKLTEIPRAYLRSLVGKHFRHEHLMATVRGGRRVRLGLPASLQTIRVEVQLDGAPAASTRDATGIRIDLPETSQSAHLLDVRIWVEEQNNPWTSHTKPLIRLPVGSGLQYWQLVVPTDSHLFWASNQSGRAMRWKRDGLNLSRVPTVSDTDLTRWALDLDWQFGDNTTTDTTKSAAGGSPGAAVASASDGKTLDSDVDSSASDGVSDAILQVAMRESLSNATFAVPGNRYLFFAGNVLSFAAITVSRTVLWLAIGGLVLLLAAAAQWFPGLHQSLMAFVLAIALAGLLIIAPDGIVLTAQLVIISLTLVAVFYAISAIAVPRDGQRALPPRSSSRDSVVVPGGSSKRERVVSTQAAAPPKSADQASPDATDDQQETQTYDAGTSPEHMEDISLMPSTNPAAQARSGSDSDGSSEKQSAAPPDALHTTDSRSDSDSSEAVR</sequence>
<feature type="compositionally biased region" description="Low complexity" evidence="1">
    <location>
        <begin position="794"/>
        <end position="816"/>
    </location>
</feature>
<keyword evidence="3" id="KW-0732">Signal</keyword>
<gene>
    <name evidence="4" type="ORF">Poly21_33950</name>
</gene>
<feature type="compositionally biased region" description="Basic and acidic residues" evidence="1">
    <location>
        <begin position="1443"/>
        <end position="1458"/>
    </location>
</feature>
<keyword evidence="5" id="KW-1185">Reference proteome</keyword>
<feature type="compositionally biased region" description="Polar residues" evidence="1">
    <location>
        <begin position="452"/>
        <end position="463"/>
    </location>
</feature>
<feature type="compositionally biased region" description="Polar residues" evidence="1">
    <location>
        <begin position="1412"/>
        <end position="1434"/>
    </location>
</feature>
<evidence type="ECO:0000256" key="3">
    <source>
        <dbReference type="SAM" id="SignalP"/>
    </source>
</evidence>